<keyword evidence="4" id="KW-1185">Reference proteome</keyword>
<evidence type="ECO:0000259" key="2">
    <source>
        <dbReference type="Pfam" id="PF11827"/>
    </source>
</evidence>
<accession>A0A7D4TPV7</accession>
<proteinExistence type="predicted"/>
<evidence type="ECO:0000256" key="1">
    <source>
        <dbReference type="SAM" id="SignalP"/>
    </source>
</evidence>
<feature type="chain" id="PRO_5028901940" evidence="1">
    <location>
        <begin position="22"/>
        <end position="166"/>
    </location>
</feature>
<evidence type="ECO:0000313" key="4">
    <source>
        <dbReference type="Proteomes" id="UP000505355"/>
    </source>
</evidence>
<organism evidence="3 4">
    <name type="scientific">Mucilaginibacter mali</name>
    <dbReference type="NCBI Taxonomy" id="2740462"/>
    <lineage>
        <taxon>Bacteria</taxon>
        <taxon>Pseudomonadati</taxon>
        <taxon>Bacteroidota</taxon>
        <taxon>Sphingobacteriia</taxon>
        <taxon>Sphingobacteriales</taxon>
        <taxon>Sphingobacteriaceae</taxon>
        <taxon>Mucilaginibacter</taxon>
    </lineage>
</organism>
<sequence>MRTIKTFALILFMAFGAQVKAADNAAISHLIKAYLGMKDALATDNSKTANAQAKLFTAAVKEVNASTMDAAQKAAWTKYGQKLRFNGDHIAESTDIAHQREHFQKLSDDFYGLIKNMKSNDVTLYRQYCPMKKAYWLSASDKISNPYYGKDMDECGEVKETIKAVK</sequence>
<evidence type="ECO:0000313" key="3">
    <source>
        <dbReference type="EMBL" id="QKJ30994.1"/>
    </source>
</evidence>
<keyword evidence="1" id="KW-0732">Signal</keyword>
<dbReference type="KEGG" id="mmab:HQ865_14945"/>
<dbReference type="EMBL" id="CP054139">
    <property type="protein sequence ID" value="QKJ30994.1"/>
    <property type="molecule type" value="Genomic_DNA"/>
</dbReference>
<feature type="domain" description="DUF3347" evidence="2">
    <location>
        <begin position="31"/>
        <end position="120"/>
    </location>
</feature>
<dbReference type="Pfam" id="PF11827">
    <property type="entry name" value="DUF3347"/>
    <property type="match status" value="1"/>
</dbReference>
<dbReference type="AlphaFoldDB" id="A0A7D4TPV7"/>
<gene>
    <name evidence="3" type="ORF">HQ865_14945</name>
</gene>
<dbReference type="Proteomes" id="UP000505355">
    <property type="component" value="Chromosome"/>
</dbReference>
<reference evidence="3 4" key="1">
    <citation type="submission" date="2020-05" db="EMBL/GenBank/DDBJ databases">
        <title>Mucilaginibacter mali sp. nov.</title>
        <authorList>
            <person name="Kim H.S."/>
            <person name="Lee K.C."/>
            <person name="Suh M.K."/>
            <person name="Kim J.-S."/>
            <person name="Han K.-I."/>
            <person name="Eom M.K."/>
            <person name="Shin Y.K."/>
            <person name="Lee J.-S."/>
        </authorList>
    </citation>
    <scope>NUCLEOTIDE SEQUENCE [LARGE SCALE GENOMIC DNA]</scope>
    <source>
        <strain evidence="3 4">G2-14</strain>
    </source>
</reference>
<dbReference type="RefSeq" id="WP_173415662.1">
    <property type="nucleotide sequence ID" value="NZ_CP054139.1"/>
</dbReference>
<feature type="signal peptide" evidence="1">
    <location>
        <begin position="1"/>
        <end position="21"/>
    </location>
</feature>
<name>A0A7D4TPV7_9SPHI</name>
<protein>
    <submittedName>
        <fullName evidence="3">DUF3347 domain-containing protein</fullName>
    </submittedName>
</protein>
<dbReference type="InterPro" id="IPR021782">
    <property type="entry name" value="DUF3347"/>
</dbReference>